<sequence>MKNQTTITEFILLGLSSDPQVQLLLFLVFLVIYGTTVIGNTVIIFIVKTESTLHTPMFFFLSHLALVDICYSSVTVPKMLETLVARKKSISLVGCITQILFFIHFACTDIFLLSAMAYDRYVAICDPLHYSIVMTKRMCGKLVSGAWITGLFDVMLNGLPLIDLKFFRHNLISHYTCELPALLRLSCSETSTNYKLILVSCFLLGFTSFFLTLVSYIYIIRTILKIQSTKGRSKAFSTCSSHLIVVCVFYLSVFTRYFQPHSESFINLDKVSSIQYLILNPLLNPIIYSLKNKELKIILQKRFEKRG</sequence>
<evidence type="ECO:0000256" key="2">
    <source>
        <dbReference type="ARBA" id="ARBA00022475"/>
    </source>
</evidence>
<dbReference type="PRINTS" id="PR00237">
    <property type="entry name" value="GPCRRHODOPSN"/>
</dbReference>
<feature type="domain" description="G-protein coupled receptors family 1 profile" evidence="12">
    <location>
        <begin position="39"/>
        <end position="288"/>
    </location>
</feature>
<dbReference type="OrthoDB" id="5964498at2759"/>
<feature type="transmembrane region" description="Helical" evidence="11">
    <location>
        <begin position="273"/>
        <end position="290"/>
    </location>
</feature>
<protein>
    <recommendedName>
        <fullName evidence="11">Olfactory receptor</fullName>
    </recommendedName>
</protein>
<feature type="transmembrane region" description="Helical" evidence="11">
    <location>
        <begin position="196"/>
        <end position="219"/>
    </location>
</feature>
<evidence type="ECO:0000256" key="3">
    <source>
        <dbReference type="ARBA" id="ARBA00022692"/>
    </source>
</evidence>
<evidence type="ECO:0000259" key="12">
    <source>
        <dbReference type="PROSITE" id="PS50262"/>
    </source>
</evidence>
<dbReference type="PANTHER" id="PTHR26452">
    <property type="entry name" value="OLFACTORY RECEPTOR"/>
    <property type="match status" value="1"/>
</dbReference>
<proteinExistence type="inferred from homology"/>
<feature type="transmembrane region" description="Helical" evidence="11">
    <location>
        <begin position="96"/>
        <end position="118"/>
    </location>
</feature>
<keyword evidence="6 10" id="KW-0297">G-protein coupled receptor</keyword>
<dbReference type="PRINTS" id="PR00245">
    <property type="entry name" value="OLFACTORYR"/>
</dbReference>
<evidence type="ECO:0000256" key="8">
    <source>
        <dbReference type="ARBA" id="ARBA00023170"/>
    </source>
</evidence>
<keyword evidence="2 11" id="KW-1003">Cell membrane</keyword>
<keyword evidence="11" id="KW-0716">Sensory transduction</keyword>
<feature type="transmembrane region" description="Helical" evidence="11">
    <location>
        <begin position="23"/>
        <end position="46"/>
    </location>
</feature>
<dbReference type="AlphaFoldDB" id="A0A6J0VII4"/>
<feature type="transmembrane region" description="Helical" evidence="11">
    <location>
        <begin position="235"/>
        <end position="253"/>
    </location>
</feature>
<evidence type="ECO:0000313" key="14">
    <source>
        <dbReference type="RefSeq" id="XP_020671355.2"/>
    </source>
</evidence>
<evidence type="ECO:0000256" key="5">
    <source>
        <dbReference type="ARBA" id="ARBA00022989"/>
    </source>
</evidence>
<keyword evidence="4 11" id="KW-0552">Olfaction</keyword>
<feature type="transmembrane region" description="Helical" evidence="11">
    <location>
        <begin position="58"/>
        <end position="76"/>
    </location>
</feature>
<keyword evidence="3 10" id="KW-0812">Transmembrane</keyword>
<evidence type="ECO:0000256" key="11">
    <source>
        <dbReference type="RuleBase" id="RU363047"/>
    </source>
</evidence>
<dbReference type="GeneID" id="110091541"/>
<evidence type="ECO:0000256" key="6">
    <source>
        <dbReference type="ARBA" id="ARBA00023040"/>
    </source>
</evidence>
<evidence type="ECO:0000313" key="13">
    <source>
        <dbReference type="Proteomes" id="UP001652642"/>
    </source>
</evidence>
<gene>
    <name evidence="14" type="primary">LOC110091541</name>
</gene>
<dbReference type="Proteomes" id="UP001652642">
    <property type="component" value="Chromosome 6"/>
</dbReference>
<reference evidence="14" key="1">
    <citation type="submission" date="2025-08" db="UniProtKB">
        <authorList>
            <consortium name="RefSeq"/>
        </authorList>
    </citation>
    <scope>IDENTIFICATION</scope>
</reference>
<comment type="similarity">
    <text evidence="10">Belongs to the G-protein coupled receptor 1 family.</text>
</comment>
<dbReference type="KEGG" id="pvt:110091541"/>
<dbReference type="GO" id="GO:0004930">
    <property type="term" value="F:G protein-coupled receptor activity"/>
    <property type="evidence" value="ECO:0007669"/>
    <property type="project" value="UniProtKB-KW"/>
</dbReference>
<dbReference type="GO" id="GO:0004984">
    <property type="term" value="F:olfactory receptor activity"/>
    <property type="evidence" value="ECO:0007669"/>
    <property type="project" value="InterPro"/>
</dbReference>
<dbReference type="GO" id="GO:0005886">
    <property type="term" value="C:plasma membrane"/>
    <property type="evidence" value="ECO:0007669"/>
    <property type="project" value="UniProtKB-SubCell"/>
</dbReference>
<evidence type="ECO:0000256" key="10">
    <source>
        <dbReference type="RuleBase" id="RU000688"/>
    </source>
</evidence>
<dbReference type="PROSITE" id="PS50262">
    <property type="entry name" value="G_PROTEIN_RECEP_F1_2"/>
    <property type="match status" value="1"/>
</dbReference>
<dbReference type="SUPFAM" id="SSF81321">
    <property type="entry name" value="Family A G protein-coupled receptor-like"/>
    <property type="match status" value="1"/>
</dbReference>
<dbReference type="InParanoid" id="A0A6J0VII4"/>
<dbReference type="InterPro" id="IPR017452">
    <property type="entry name" value="GPCR_Rhodpsn_7TM"/>
</dbReference>
<evidence type="ECO:0000256" key="9">
    <source>
        <dbReference type="ARBA" id="ARBA00023224"/>
    </source>
</evidence>
<dbReference type="InterPro" id="IPR050516">
    <property type="entry name" value="Olfactory_GPCR"/>
</dbReference>
<dbReference type="RefSeq" id="XP_020671355.2">
    <property type="nucleotide sequence ID" value="XM_020815696.2"/>
</dbReference>
<evidence type="ECO:0000256" key="7">
    <source>
        <dbReference type="ARBA" id="ARBA00023136"/>
    </source>
</evidence>
<accession>A0A6J0VII4</accession>
<keyword evidence="9 10" id="KW-0807">Transducer</keyword>
<name>A0A6J0VII4_9SAUR</name>
<dbReference type="InterPro" id="IPR000725">
    <property type="entry name" value="Olfact_rcpt"/>
</dbReference>
<evidence type="ECO:0000256" key="1">
    <source>
        <dbReference type="ARBA" id="ARBA00004651"/>
    </source>
</evidence>
<keyword evidence="7 11" id="KW-0472">Membrane</keyword>
<dbReference type="Pfam" id="PF13853">
    <property type="entry name" value="7tm_4"/>
    <property type="match status" value="1"/>
</dbReference>
<evidence type="ECO:0000256" key="4">
    <source>
        <dbReference type="ARBA" id="ARBA00022725"/>
    </source>
</evidence>
<comment type="subcellular location">
    <subcellularLocation>
        <location evidence="1 11">Cell membrane</location>
        <topology evidence="1 11">Multi-pass membrane protein</topology>
    </subcellularLocation>
</comment>
<keyword evidence="13" id="KW-1185">Reference proteome</keyword>
<dbReference type="InterPro" id="IPR000276">
    <property type="entry name" value="GPCR_Rhodpsn"/>
</dbReference>
<dbReference type="Gene3D" id="1.20.1070.10">
    <property type="entry name" value="Rhodopsin 7-helix transmembrane proteins"/>
    <property type="match status" value="1"/>
</dbReference>
<keyword evidence="5 11" id="KW-1133">Transmembrane helix</keyword>
<keyword evidence="8 10" id="KW-0675">Receptor</keyword>
<organism evidence="13 14">
    <name type="scientific">Pogona vitticeps</name>
    <name type="common">central bearded dragon</name>
    <dbReference type="NCBI Taxonomy" id="103695"/>
    <lineage>
        <taxon>Eukaryota</taxon>
        <taxon>Metazoa</taxon>
        <taxon>Chordata</taxon>
        <taxon>Craniata</taxon>
        <taxon>Vertebrata</taxon>
        <taxon>Euteleostomi</taxon>
        <taxon>Lepidosauria</taxon>
        <taxon>Squamata</taxon>
        <taxon>Bifurcata</taxon>
        <taxon>Unidentata</taxon>
        <taxon>Episquamata</taxon>
        <taxon>Toxicofera</taxon>
        <taxon>Iguania</taxon>
        <taxon>Acrodonta</taxon>
        <taxon>Agamidae</taxon>
        <taxon>Amphibolurinae</taxon>
        <taxon>Pogona</taxon>
    </lineage>
</organism>
<dbReference type="PROSITE" id="PS00237">
    <property type="entry name" value="G_PROTEIN_RECEP_F1_1"/>
    <property type="match status" value="1"/>
</dbReference>